<evidence type="ECO:0000313" key="2">
    <source>
        <dbReference type="EMBL" id="CAJ2509090.1"/>
    </source>
</evidence>
<dbReference type="AlphaFoldDB" id="A0AAI8VQA6"/>
<name>A0AAI8VQA6_9PEZI</name>
<dbReference type="Proteomes" id="UP001295740">
    <property type="component" value="Unassembled WGS sequence"/>
</dbReference>
<evidence type="ECO:0000313" key="3">
    <source>
        <dbReference type="Proteomes" id="UP001295740"/>
    </source>
</evidence>
<reference evidence="2" key="1">
    <citation type="submission" date="2023-10" db="EMBL/GenBank/DDBJ databases">
        <authorList>
            <person name="Hackl T."/>
        </authorList>
    </citation>
    <scope>NUCLEOTIDE SEQUENCE</scope>
</reference>
<organism evidence="2 3">
    <name type="scientific">Anthostomella pinea</name>
    <dbReference type="NCBI Taxonomy" id="933095"/>
    <lineage>
        <taxon>Eukaryota</taxon>
        <taxon>Fungi</taxon>
        <taxon>Dikarya</taxon>
        <taxon>Ascomycota</taxon>
        <taxon>Pezizomycotina</taxon>
        <taxon>Sordariomycetes</taxon>
        <taxon>Xylariomycetidae</taxon>
        <taxon>Xylariales</taxon>
        <taxon>Xylariaceae</taxon>
        <taxon>Anthostomella</taxon>
    </lineage>
</organism>
<accession>A0AAI8VQA6</accession>
<proteinExistence type="predicted"/>
<keyword evidence="3" id="KW-1185">Reference proteome</keyword>
<evidence type="ECO:0000256" key="1">
    <source>
        <dbReference type="SAM" id="MobiDB-lite"/>
    </source>
</evidence>
<sequence length="86" mass="9783">MGIVFNLKPLKAEKRDPVALRDNRTFGDDELHHGEWHKGYWAEEQEPEEVLVIGLLDREEERYGRKASGGESLAPGCLGIWGERGH</sequence>
<dbReference type="EMBL" id="CAUWAG010000012">
    <property type="protein sequence ID" value="CAJ2509090.1"/>
    <property type="molecule type" value="Genomic_DNA"/>
</dbReference>
<feature type="region of interest" description="Disordered" evidence="1">
    <location>
        <begin position="64"/>
        <end position="86"/>
    </location>
</feature>
<protein>
    <submittedName>
        <fullName evidence="2">Uu.00g141160.m01.CDS01</fullName>
    </submittedName>
</protein>
<gene>
    <name evidence="2" type="ORF">KHLLAP_LOCUS9558</name>
</gene>
<comment type="caution">
    <text evidence="2">The sequence shown here is derived from an EMBL/GenBank/DDBJ whole genome shotgun (WGS) entry which is preliminary data.</text>
</comment>